<dbReference type="Pfam" id="PF00903">
    <property type="entry name" value="Glyoxalase"/>
    <property type="match status" value="1"/>
</dbReference>
<dbReference type="SUPFAM" id="SSF54593">
    <property type="entry name" value="Glyoxalase/Bleomycin resistance protein/Dihydroxybiphenyl dioxygenase"/>
    <property type="match status" value="1"/>
</dbReference>
<dbReference type="PROSITE" id="PS51819">
    <property type="entry name" value="VOC"/>
    <property type="match status" value="1"/>
</dbReference>
<dbReference type="CDD" id="cd06587">
    <property type="entry name" value="VOC"/>
    <property type="match status" value="1"/>
</dbReference>
<dbReference type="Gene3D" id="3.10.180.10">
    <property type="entry name" value="2,3-Dihydroxybiphenyl 1,2-Dioxygenase, domain 1"/>
    <property type="match status" value="1"/>
</dbReference>
<gene>
    <name evidence="2" type="ORF">ACFPM7_15535</name>
</gene>
<evidence type="ECO:0000313" key="3">
    <source>
        <dbReference type="Proteomes" id="UP001596157"/>
    </source>
</evidence>
<accession>A0ABW0ENQ5</accession>
<dbReference type="EMBL" id="JBHSKF010000006">
    <property type="protein sequence ID" value="MFC5288472.1"/>
    <property type="molecule type" value="Genomic_DNA"/>
</dbReference>
<comment type="caution">
    <text evidence="2">The sequence shown here is derived from an EMBL/GenBank/DDBJ whole genome shotgun (WGS) entry which is preliminary data.</text>
</comment>
<sequence>MLRPARGVPCLLVDDVERAVAHYRDVLGFATADRFGEPPTSALLSGRHGQVLLQLAPGGVAEFSHRRLGGLHWDALFFVDDIEAVAESMRARGARIQVGLGITAVSDKTLEVRDEWGNVLAFAGAPVGLGARVRSAASKAVPSRLTREVKHRLRRREEVPELRRIRAFIDGLDPDRPPFFMFFTQGLLHWVRNAERLVPDDVNLVFIGSALPAEEQAWLRDNTSRPLHNIELGVDDNTTWDFLFDCNRRGFGYLDIDCFVLNPDLFRDMATLAPDVAMNGIWTYETDSGEPIACTHFAFINADAVADLRAKDSYLSPANYDWEGATISLLHPRDYCRVPSARQREVLLKVLPPGDDGKPLPPGEAPFFDTLVAFQVGAYAGGYRTERVRPLAHRTQHTINPEAPVWQQDLSDEVVHVGGVSYYQRWFHSPRLRGMYLAAEHAMMAPIVDLLPSSYGGRVRALETELAHLGLDPARSASLVRAHLVEDRGLAQETADRVLAVGSGRGTTA</sequence>
<dbReference type="InterPro" id="IPR037523">
    <property type="entry name" value="VOC_core"/>
</dbReference>
<dbReference type="RefSeq" id="WP_378248319.1">
    <property type="nucleotide sequence ID" value="NZ_JBHSKF010000006.1"/>
</dbReference>
<organism evidence="2 3">
    <name type="scientific">Actinokineospora guangxiensis</name>
    <dbReference type="NCBI Taxonomy" id="1490288"/>
    <lineage>
        <taxon>Bacteria</taxon>
        <taxon>Bacillati</taxon>
        <taxon>Actinomycetota</taxon>
        <taxon>Actinomycetes</taxon>
        <taxon>Pseudonocardiales</taxon>
        <taxon>Pseudonocardiaceae</taxon>
        <taxon>Actinokineospora</taxon>
    </lineage>
</organism>
<dbReference type="Proteomes" id="UP001596157">
    <property type="component" value="Unassembled WGS sequence"/>
</dbReference>
<feature type="domain" description="VOC" evidence="1">
    <location>
        <begin position="3"/>
        <end position="125"/>
    </location>
</feature>
<evidence type="ECO:0000313" key="2">
    <source>
        <dbReference type="EMBL" id="MFC5288472.1"/>
    </source>
</evidence>
<proteinExistence type="predicted"/>
<name>A0ABW0ENQ5_9PSEU</name>
<dbReference type="InterPro" id="IPR004360">
    <property type="entry name" value="Glyas_Fos-R_dOase_dom"/>
</dbReference>
<evidence type="ECO:0000259" key="1">
    <source>
        <dbReference type="PROSITE" id="PS51819"/>
    </source>
</evidence>
<keyword evidence="3" id="KW-1185">Reference proteome</keyword>
<reference evidence="3" key="1">
    <citation type="journal article" date="2019" name="Int. J. Syst. Evol. Microbiol.">
        <title>The Global Catalogue of Microorganisms (GCM) 10K type strain sequencing project: providing services to taxonomists for standard genome sequencing and annotation.</title>
        <authorList>
            <consortium name="The Broad Institute Genomics Platform"/>
            <consortium name="The Broad Institute Genome Sequencing Center for Infectious Disease"/>
            <person name="Wu L."/>
            <person name="Ma J."/>
        </authorList>
    </citation>
    <scope>NUCLEOTIDE SEQUENCE [LARGE SCALE GENOMIC DNA]</scope>
    <source>
        <strain evidence="3">CCUG 59778</strain>
    </source>
</reference>
<dbReference type="InterPro" id="IPR029068">
    <property type="entry name" value="Glyas_Bleomycin-R_OHBP_Dase"/>
</dbReference>
<protein>
    <submittedName>
        <fullName evidence="2">VOC family protein</fullName>
    </submittedName>
</protein>